<feature type="transmembrane region" description="Helical" evidence="1">
    <location>
        <begin position="222"/>
        <end position="243"/>
    </location>
</feature>
<protein>
    <recommendedName>
        <fullName evidence="4">Transmembrane protein</fullName>
    </recommendedName>
</protein>
<dbReference type="EMBL" id="JNBS01000243">
    <property type="protein sequence ID" value="OQS07401.1"/>
    <property type="molecule type" value="Genomic_DNA"/>
</dbReference>
<evidence type="ECO:0000256" key="1">
    <source>
        <dbReference type="SAM" id="Phobius"/>
    </source>
</evidence>
<feature type="transmembrane region" description="Helical" evidence="1">
    <location>
        <begin position="34"/>
        <end position="52"/>
    </location>
</feature>
<evidence type="ECO:0000313" key="3">
    <source>
        <dbReference type="Proteomes" id="UP000243217"/>
    </source>
</evidence>
<comment type="caution">
    <text evidence="2">The sequence shown here is derived from an EMBL/GenBank/DDBJ whole genome shotgun (WGS) entry which is preliminary data.</text>
</comment>
<keyword evidence="1" id="KW-0812">Transmembrane</keyword>
<proteinExistence type="predicted"/>
<evidence type="ECO:0000313" key="2">
    <source>
        <dbReference type="EMBL" id="OQS07401.1"/>
    </source>
</evidence>
<feature type="transmembrane region" description="Helical" evidence="1">
    <location>
        <begin position="123"/>
        <end position="142"/>
    </location>
</feature>
<keyword evidence="1" id="KW-0472">Membrane</keyword>
<feature type="transmembrane region" description="Helical" evidence="1">
    <location>
        <begin position="191"/>
        <end position="210"/>
    </location>
</feature>
<organism evidence="2 3">
    <name type="scientific">Thraustotheca clavata</name>
    <dbReference type="NCBI Taxonomy" id="74557"/>
    <lineage>
        <taxon>Eukaryota</taxon>
        <taxon>Sar</taxon>
        <taxon>Stramenopiles</taxon>
        <taxon>Oomycota</taxon>
        <taxon>Saprolegniomycetes</taxon>
        <taxon>Saprolegniales</taxon>
        <taxon>Achlyaceae</taxon>
        <taxon>Thraustotheca</taxon>
    </lineage>
</organism>
<reference evidence="2 3" key="1">
    <citation type="journal article" date="2014" name="Genome Biol. Evol.">
        <title>The secreted proteins of Achlya hypogyna and Thraustotheca clavata identify the ancestral oomycete secretome and reveal gene acquisitions by horizontal gene transfer.</title>
        <authorList>
            <person name="Misner I."/>
            <person name="Blouin N."/>
            <person name="Leonard G."/>
            <person name="Richards T.A."/>
            <person name="Lane C.E."/>
        </authorList>
    </citation>
    <scope>NUCLEOTIDE SEQUENCE [LARGE SCALE GENOMIC DNA]</scope>
    <source>
        <strain evidence="2 3">ATCC 34112</strain>
    </source>
</reference>
<dbReference type="OrthoDB" id="60991at2759"/>
<dbReference type="AlphaFoldDB" id="A0A1W0AB42"/>
<evidence type="ECO:0008006" key="4">
    <source>
        <dbReference type="Google" id="ProtNLM"/>
    </source>
</evidence>
<feature type="transmembrane region" description="Helical" evidence="1">
    <location>
        <begin position="64"/>
        <end position="80"/>
    </location>
</feature>
<keyword evidence="3" id="KW-1185">Reference proteome</keyword>
<accession>A0A1W0AB42</accession>
<feature type="transmembrane region" description="Helical" evidence="1">
    <location>
        <begin position="92"/>
        <end position="111"/>
    </location>
</feature>
<name>A0A1W0AB42_9STRA</name>
<dbReference type="Proteomes" id="UP000243217">
    <property type="component" value="Unassembled WGS sequence"/>
</dbReference>
<keyword evidence="1" id="KW-1133">Transmembrane helix</keyword>
<sequence>MVKASRRKSRRQNKREISEKKTINTSPVKENASVYRYISAIIIAVAVTGARVDIVHWMVPNRYFASWYRFLFVITACSNVRSHTQFINRSWIARLPVYLVCNFAGMSVIQPLKQETLGYMRSITPWLDVAIAAFIVEIVVLLNPAAQSNNLMRLRSLCVFPIAIWKCWSVKNLIEYAIKTDLVWYKLFPMFIADMYAFTIALSIATHIVGTRSLFPSKEFPVSWLGEIAMNVATCIAIGRLWVQPLPSLEWFSSLGYVAILAFNLNKHCSAPLTYFSISRRLKSD</sequence>
<gene>
    <name evidence="2" type="ORF">THRCLA_00598</name>
</gene>